<dbReference type="InterPro" id="IPR036179">
    <property type="entry name" value="Ig-like_dom_sf"/>
</dbReference>
<feature type="region of interest" description="Disordered" evidence="7">
    <location>
        <begin position="76"/>
        <end position="99"/>
    </location>
</feature>
<dbReference type="Pfam" id="PF13855">
    <property type="entry name" value="LRR_8"/>
    <property type="match status" value="5"/>
</dbReference>
<evidence type="ECO:0000256" key="7">
    <source>
        <dbReference type="SAM" id="MobiDB-lite"/>
    </source>
</evidence>
<proteinExistence type="predicted"/>
<dbReference type="InterPro" id="IPR000483">
    <property type="entry name" value="Cys-rich_flank_reg_C"/>
</dbReference>
<name>C3YAB5_BRAFL</name>
<feature type="region of interest" description="Disordered" evidence="7">
    <location>
        <begin position="1464"/>
        <end position="1558"/>
    </location>
</feature>
<dbReference type="SUPFAM" id="SSF48726">
    <property type="entry name" value="Immunoglobulin"/>
    <property type="match status" value="4"/>
</dbReference>
<dbReference type="InParanoid" id="C3YAB5"/>
<dbReference type="Pfam" id="PF01734">
    <property type="entry name" value="Patatin"/>
    <property type="match status" value="1"/>
</dbReference>
<dbReference type="PROSITE" id="PS51635">
    <property type="entry name" value="PNPLA"/>
    <property type="match status" value="1"/>
</dbReference>
<keyword evidence="1" id="KW-0433">Leucine-rich repeat</keyword>
<dbReference type="PROSITE" id="PS50835">
    <property type="entry name" value="IG_LIKE"/>
    <property type="match status" value="4"/>
</dbReference>
<dbReference type="InterPro" id="IPR001611">
    <property type="entry name" value="Leu-rich_rpt"/>
</dbReference>
<evidence type="ECO:0000256" key="1">
    <source>
        <dbReference type="ARBA" id="ARBA00022614"/>
    </source>
</evidence>
<dbReference type="SUPFAM" id="SSF52058">
    <property type="entry name" value="L domain-like"/>
    <property type="match status" value="1"/>
</dbReference>
<keyword evidence="5" id="KW-1015">Disulfide bond</keyword>
<evidence type="ECO:0000256" key="5">
    <source>
        <dbReference type="ARBA" id="ARBA00023157"/>
    </source>
</evidence>
<feature type="compositionally biased region" description="Polar residues" evidence="7">
    <location>
        <begin position="1504"/>
        <end position="1518"/>
    </location>
</feature>
<evidence type="ECO:0000256" key="8">
    <source>
        <dbReference type="SAM" id="Phobius"/>
    </source>
</evidence>
<evidence type="ECO:0000259" key="9">
    <source>
        <dbReference type="PROSITE" id="PS50835"/>
    </source>
</evidence>
<feature type="domain" description="PNPLA" evidence="10">
    <location>
        <begin position="247"/>
        <end position="421"/>
    </location>
</feature>
<accession>C3YAB5</accession>
<keyword evidence="4" id="KW-0443">Lipid metabolism</keyword>
<dbReference type="FunFam" id="3.80.10.10:FF:001176">
    <property type="entry name" value="Uncharacterized protein"/>
    <property type="match status" value="1"/>
</dbReference>
<dbReference type="InterPro" id="IPR003599">
    <property type="entry name" value="Ig_sub"/>
</dbReference>
<keyword evidence="3" id="KW-0677">Repeat</keyword>
<dbReference type="SMART" id="SM00082">
    <property type="entry name" value="LRRCT"/>
    <property type="match status" value="1"/>
</dbReference>
<evidence type="ECO:0000313" key="11">
    <source>
        <dbReference type="EMBL" id="EEN62663.1"/>
    </source>
</evidence>
<reference evidence="11" key="1">
    <citation type="journal article" date="2008" name="Nature">
        <title>The amphioxus genome and the evolution of the chordate karyotype.</title>
        <authorList>
            <consortium name="US DOE Joint Genome Institute (JGI-PGF)"/>
            <person name="Putnam N.H."/>
            <person name="Butts T."/>
            <person name="Ferrier D.E.K."/>
            <person name="Furlong R.F."/>
            <person name="Hellsten U."/>
            <person name="Kawashima T."/>
            <person name="Robinson-Rechavi M."/>
            <person name="Shoguchi E."/>
            <person name="Terry A."/>
            <person name="Yu J.-K."/>
            <person name="Benito-Gutierrez E.L."/>
            <person name="Dubchak I."/>
            <person name="Garcia-Fernandez J."/>
            <person name="Gibson-Brown J.J."/>
            <person name="Grigoriev I.V."/>
            <person name="Horton A.C."/>
            <person name="de Jong P.J."/>
            <person name="Jurka J."/>
            <person name="Kapitonov V.V."/>
            <person name="Kohara Y."/>
            <person name="Kuroki Y."/>
            <person name="Lindquist E."/>
            <person name="Lucas S."/>
            <person name="Osoegawa K."/>
            <person name="Pennacchio L.A."/>
            <person name="Salamov A.A."/>
            <person name="Satou Y."/>
            <person name="Sauka-Spengler T."/>
            <person name="Schmutz J."/>
            <person name="Shin-I T."/>
            <person name="Toyoda A."/>
            <person name="Bronner-Fraser M."/>
            <person name="Fujiyama A."/>
            <person name="Holland L.Z."/>
            <person name="Holland P.W.H."/>
            <person name="Satoh N."/>
            <person name="Rokhsar D.S."/>
        </authorList>
    </citation>
    <scope>NUCLEOTIDE SEQUENCE [LARGE SCALE GENOMIC DNA]</scope>
    <source>
        <strain evidence="11">S238N-H82</strain>
        <tissue evidence="11">Testes</tissue>
    </source>
</reference>
<dbReference type="SUPFAM" id="SSF52047">
    <property type="entry name" value="RNI-like"/>
    <property type="match status" value="1"/>
</dbReference>
<dbReference type="STRING" id="7739.C3YAB5"/>
<evidence type="ECO:0000256" key="2">
    <source>
        <dbReference type="ARBA" id="ARBA00022729"/>
    </source>
</evidence>
<evidence type="ECO:0000259" key="10">
    <source>
        <dbReference type="PROSITE" id="PS51635"/>
    </source>
</evidence>
<dbReference type="eggNOG" id="KOG4222">
    <property type="taxonomic scope" value="Eukaryota"/>
</dbReference>
<feature type="short sequence motif" description="GXSXG" evidence="6">
    <location>
        <begin position="283"/>
        <end position="287"/>
    </location>
</feature>
<dbReference type="SMART" id="SM00409">
    <property type="entry name" value="IG"/>
    <property type="match status" value="4"/>
</dbReference>
<evidence type="ECO:0000256" key="6">
    <source>
        <dbReference type="PROSITE-ProRule" id="PRU01161"/>
    </source>
</evidence>
<organism>
    <name type="scientific">Branchiostoma floridae</name>
    <name type="common">Florida lancelet</name>
    <name type="synonym">Amphioxus</name>
    <dbReference type="NCBI Taxonomy" id="7739"/>
    <lineage>
        <taxon>Eukaryota</taxon>
        <taxon>Metazoa</taxon>
        <taxon>Chordata</taxon>
        <taxon>Cephalochordata</taxon>
        <taxon>Leptocardii</taxon>
        <taxon>Amphioxiformes</taxon>
        <taxon>Branchiostomatidae</taxon>
        <taxon>Branchiostoma</taxon>
    </lineage>
</organism>
<dbReference type="FunFam" id="3.80.10.10:FF:001274">
    <property type="entry name" value="Uncharacterized protein"/>
    <property type="match status" value="1"/>
</dbReference>
<dbReference type="eggNOG" id="KOG4237">
    <property type="taxonomic scope" value="Eukaryota"/>
</dbReference>
<dbReference type="eggNOG" id="KOG4194">
    <property type="taxonomic scope" value="Eukaryota"/>
</dbReference>
<comment type="caution">
    <text evidence="6">Lacks conserved residue(s) required for the propagation of feature annotation.</text>
</comment>
<dbReference type="InterPro" id="IPR013783">
    <property type="entry name" value="Ig-like_fold"/>
</dbReference>
<dbReference type="PANTHER" id="PTHR24373:SF383">
    <property type="entry name" value="LEUCINE-RICH REPEAT-CONTAINING PROTEIN 15-LIKE"/>
    <property type="match status" value="1"/>
</dbReference>
<dbReference type="EMBL" id="GG666494">
    <property type="protein sequence ID" value="EEN62663.1"/>
    <property type="molecule type" value="Genomic_DNA"/>
</dbReference>
<dbReference type="PANTHER" id="PTHR24373">
    <property type="entry name" value="SLIT RELATED LEUCINE-RICH REPEAT NEURONAL PROTEIN"/>
    <property type="match status" value="1"/>
</dbReference>
<dbReference type="InterPro" id="IPR002641">
    <property type="entry name" value="PNPLA_dom"/>
</dbReference>
<feature type="short sequence motif" description="GXGXXG" evidence="6">
    <location>
        <begin position="251"/>
        <end position="256"/>
    </location>
</feature>
<evidence type="ECO:0008006" key="12">
    <source>
        <dbReference type="Google" id="ProtNLM"/>
    </source>
</evidence>
<dbReference type="GO" id="GO:0006629">
    <property type="term" value="P:lipid metabolic process"/>
    <property type="evidence" value="ECO:0007669"/>
    <property type="project" value="UniProtKB-KW"/>
</dbReference>
<dbReference type="SUPFAM" id="SSF52151">
    <property type="entry name" value="FabD/lysophospholipase-like"/>
    <property type="match status" value="1"/>
</dbReference>
<feature type="domain" description="Ig-like" evidence="9">
    <location>
        <begin position="933"/>
        <end position="1019"/>
    </location>
</feature>
<feature type="domain" description="Ig-like" evidence="9">
    <location>
        <begin position="1256"/>
        <end position="1348"/>
    </location>
</feature>
<sequence length="1558" mass="169469">MSKSSSDETGSDAKGKKLTRVKEMYDSASSSVLSVTSDLQRKALGLRDQINMPTIKLPDVKLNNLKDAVRVSRLVNRKSAESSSPTYSKPRSEDSAKDMKTDHYSAAATVEEFIKVSKEMEGEKQLVTVDERTLKTLERSTRKPQDSMSRAKKDFVSKTSVYVRTRQLVRATRQAGSGMARLLRVEELTKHLISFPEARVVAVKENAIPVLLRYRDNPYQPLVEEVRETLSLLGYEDPVKGRGVRILSIDGGGTRGVVAVETLRQLEEMSGKSIYQMFDYISGVSSGAILAILLGVYKVSLDECEELYRRFSEEIFKRSTYVGVGKLFLSHAFYDTAAWEKMLKTEVGDRLMIETVRDPACPKGTETSMGEKLPGMLLSFLITLKVFGSTEATCITPASSAVCVAEGLTSVPQNFPTSITHLALWWNQITTLSQSNFSRYASLTELDLHNNHITTINNKAFYDLPDLVDLKLNRNRLSNLSADMFIGLVNLETLRLDNNEISDIQAGTFNSTPQLKSLRLGSNKLANPTSDMFTGLGNLEYLNLYNNKIIYIQAGTFSFISELKTLDLGNNMLTNSISDMILGLGNLETLHLSNNDISDIQVGTFSLTPQLRILSLGNKLRNLSADMFKELGNLEDLQMYSNEISDIPAGTFSSTPQLTTLRLHQNKLTNLRSDMFTGLGHLETLYLSNNEINDIKDGTFNSTLQLTTLYLGQNKLTSLRCDMFTGLASLRYLWLQNNDISDIQAGTFNSTPQLTDLRLYNNKLTNLRSGMFTGLGNLQNLWLYNNEISDIQPGTFNSTPQLTDLNLHQNTITLFKADTFAQLTLLTILELDSNNIETFPMEALSKLPSLYELQLGDNKIVTLPSAAYNRLVSIRSVDIDNNPWQCDCRMLPFRQKMTGSHYFEYQIRCEGPSNFQGQRLKNISPEDLTCEEPTILSFGRADDNTVVEGGTLHLVCEASGIPTPDITVILPSGLNVTVESGGRVTVDVNGAITITNVTAADTGLYVCIAASAELGSTFATLVIGPKEPTTAEMVPTTSPPVIAKFDRVQNNTLIEGETLYLACEASGIPTPDITVILPSGLNATVESGERVTVDVGGAITITNVTAEDAGLYVCIAASPVGLTFVTLIVNVGLLEPTTTTIMVPVTSPPSIGRFDWVHNDTVVEGETMYLVCEASGIPTPDITIILPSGLNVTVESVGRVSVDEKYTITIANVTAADTGLYVCIASSPELGSTFATLVVGLKEPTTAEMVPATSPPVVVRFERVHNNTVVEGDTLHLVCKALGIPTPDITVILPSGLNVTVESGGRVTVDVNGTITITGVTAGDSGLYVCVASSLVGSTFATLVVNVKVKVTTIVPMSPVTSPLALTGTFSKPESSPRYYESTPTFSTPFLFPSDSLKQPEPALSFSLTVLIASVCGSVAGTVFVGTIILIIWCKTKTQNPPSDSTPAVLFSNASAKVTISGHDQIGQGGAQARSESLNARNSQHFPGRPASQVSEYEDVRLPSRNTAPNGEYQTLRPSQPPAEYQSLGPRKQPAEYQSFGLSRNRAPSDDLPPLPSP</sequence>
<keyword evidence="8" id="KW-0472">Membrane</keyword>
<dbReference type="InterPro" id="IPR003591">
    <property type="entry name" value="Leu-rich_rpt_typical-subtyp"/>
</dbReference>
<dbReference type="Gene3D" id="3.80.10.10">
    <property type="entry name" value="Ribonuclease Inhibitor"/>
    <property type="match status" value="5"/>
</dbReference>
<gene>
    <name evidence="11" type="ORF">BRAFLDRAFT_126389</name>
</gene>
<keyword evidence="8" id="KW-0812">Transmembrane</keyword>
<dbReference type="CDD" id="cd00096">
    <property type="entry name" value="Ig"/>
    <property type="match status" value="2"/>
</dbReference>
<feature type="compositionally biased region" description="Basic and acidic residues" evidence="7">
    <location>
        <begin position="90"/>
        <end position="99"/>
    </location>
</feature>
<evidence type="ECO:0000256" key="4">
    <source>
        <dbReference type="ARBA" id="ARBA00023098"/>
    </source>
</evidence>
<dbReference type="SMART" id="SM00369">
    <property type="entry name" value="LRR_TYP"/>
    <property type="match status" value="17"/>
</dbReference>
<evidence type="ECO:0000256" key="3">
    <source>
        <dbReference type="ARBA" id="ARBA00022737"/>
    </source>
</evidence>
<dbReference type="PROSITE" id="PS51450">
    <property type="entry name" value="LRR"/>
    <property type="match status" value="6"/>
</dbReference>
<dbReference type="Gene3D" id="3.40.1090.10">
    <property type="entry name" value="Cytosolic phospholipase A2 catalytic domain"/>
    <property type="match status" value="1"/>
</dbReference>
<dbReference type="SMART" id="SM00408">
    <property type="entry name" value="IGc2"/>
    <property type="match status" value="4"/>
</dbReference>
<feature type="domain" description="Ig-like" evidence="9">
    <location>
        <begin position="1149"/>
        <end position="1240"/>
    </location>
</feature>
<dbReference type="Gene3D" id="2.60.40.10">
    <property type="entry name" value="Immunoglobulins"/>
    <property type="match status" value="4"/>
</dbReference>
<keyword evidence="2" id="KW-0732">Signal</keyword>
<feature type="compositionally biased region" description="Polar residues" evidence="7">
    <location>
        <begin position="1474"/>
        <end position="1485"/>
    </location>
</feature>
<dbReference type="FunFam" id="3.80.10.10:FF:001164">
    <property type="entry name" value="GH01279p"/>
    <property type="match status" value="1"/>
</dbReference>
<protein>
    <recommendedName>
        <fullName evidence="12">Ig-like domain-containing protein</fullName>
    </recommendedName>
</protein>
<dbReference type="InterPro" id="IPR050328">
    <property type="entry name" value="Dev_Immune_Receptor"/>
</dbReference>
<dbReference type="FunFam" id="2.60.40.10:FF:002224">
    <property type="entry name" value="Uncharacterized protein"/>
    <property type="match status" value="4"/>
</dbReference>
<feature type="transmembrane region" description="Helical" evidence="8">
    <location>
        <begin position="1406"/>
        <end position="1433"/>
    </location>
</feature>
<dbReference type="Pfam" id="PF13927">
    <property type="entry name" value="Ig_3"/>
    <property type="match status" value="4"/>
</dbReference>
<dbReference type="eggNOG" id="KOG4231">
    <property type="taxonomic scope" value="Eukaryota"/>
</dbReference>
<feature type="domain" description="Ig-like" evidence="9">
    <location>
        <begin position="1039"/>
        <end position="1130"/>
    </location>
</feature>
<dbReference type="InterPro" id="IPR016035">
    <property type="entry name" value="Acyl_Trfase/lysoPLipase"/>
</dbReference>
<keyword evidence="8" id="KW-1133">Transmembrane helix</keyword>
<dbReference type="InterPro" id="IPR032675">
    <property type="entry name" value="LRR_dom_sf"/>
</dbReference>
<dbReference type="InterPro" id="IPR007110">
    <property type="entry name" value="Ig-like_dom"/>
</dbReference>
<dbReference type="InterPro" id="IPR003598">
    <property type="entry name" value="Ig_sub2"/>
</dbReference>